<dbReference type="InterPro" id="IPR012967">
    <property type="entry name" value="COMT_dimerisation"/>
</dbReference>
<protein>
    <recommendedName>
        <fullName evidence="2">O-methyltransferase dimerisation domain-containing protein</fullName>
    </recommendedName>
</protein>
<dbReference type="SUPFAM" id="SSF46785">
    <property type="entry name" value="Winged helix' DNA-binding domain"/>
    <property type="match status" value="1"/>
</dbReference>
<organism evidence="3 4">
    <name type="scientific">Lolium multiflorum</name>
    <name type="common">Italian ryegrass</name>
    <name type="synonym">Lolium perenne subsp. multiflorum</name>
    <dbReference type="NCBI Taxonomy" id="4521"/>
    <lineage>
        <taxon>Eukaryota</taxon>
        <taxon>Viridiplantae</taxon>
        <taxon>Streptophyta</taxon>
        <taxon>Embryophyta</taxon>
        <taxon>Tracheophyta</taxon>
        <taxon>Spermatophyta</taxon>
        <taxon>Magnoliopsida</taxon>
        <taxon>Liliopsida</taxon>
        <taxon>Poales</taxon>
        <taxon>Poaceae</taxon>
        <taxon>BOP clade</taxon>
        <taxon>Pooideae</taxon>
        <taxon>Poodae</taxon>
        <taxon>Poeae</taxon>
        <taxon>Poeae Chloroplast Group 2 (Poeae type)</taxon>
        <taxon>Loliodinae</taxon>
        <taxon>Loliinae</taxon>
        <taxon>Lolium</taxon>
    </lineage>
</organism>
<proteinExistence type="predicted"/>
<dbReference type="PANTHER" id="PTHR11746">
    <property type="entry name" value="O-METHYLTRANSFERASE"/>
    <property type="match status" value="1"/>
</dbReference>
<dbReference type="Proteomes" id="UP001231189">
    <property type="component" value="Unassembled WGS sequence"/>
</dbReference>
<dbReference type="InterPro" id="IPR036388">
    <property type="entry name" value="WH-like_DNA-bd_sf"/>
</dbReference>
<dbReference type="Pfam" id="PF08100">
    <property type="entry name" value="Dimerisation"/>
    <property type="match status" value="1"/>
</dbReference>
<dbReference type="GO" id="GO:0046983">
    <property type="term" value="F:protein dimerization activity"/>
    <property type="evidence" value="ECO:0007669"/>
    <property type="project" value="InterPro"/>
</dbReference>
<dbReference type="EMBL" id="JAUUTY010000006">
    <property type="protein sequence ID" value="KAK1621339.1"/>
    <property type="molecule type" value="Genomic_DNA"/>
</dbReference>
<dbReference type="GO" id="GO:0008168">
    <property type="term" value="F:methyltransferase activity"/>
    <property type="evidence" value="ECO:0007669"/>
    <property type="project" value="InterPro"/>
</dbReference>
<dbReference type="AlphaFoldDB" id="A0AAD8RJJ3"/>
<feature type="compositionally biased region" description="Low complexity" evidence="1">
    <location>
        <begin position="96"/>
        <end position="143"/>
    </location>
</feature>
<accession>A0AAD8RJJ3</accession>
<reference evidence="3" key="1">
    <citation type="submission" date="2023-07" db="EMBL/GenBank/DDBJ databases">
        <title>A chromosome-level genome assembly of Lolium multiflorum.</title>
        <authorList>
            <person name="Chen Y."/>
            <person name="Copetti D."/>
            <person name="Kolliker R."/>
            <person name="Studer B."/>
        </authorList>
    </citation>
    <scope>NUCLEOTIDE SEQUENCE</scope>
    <source>
        <strain evidence="3">02402/16</strain>
        <tissue evidence="3">Leaf</tissue>
    </source>
</reference>
<feature type="region of interest" description="Disordered" evidence="1">
    <location>
        <begin position="83"/>
        <end position="149"/>
    </location>
</feature>
<keyword evidence="4" id="KW-1185">Reference proteome</keyword>
<gene>
    <name evidence="3" type="ORF">QYE76_026856</name>
</gene>
<feature type="domain" description="O-methyltransferase dimerisation" evidence="2">
    <location>
        <begin position="2"/>
        <end position="88"/>
    </location>
</feature>
<dbReference type="Gene3D" id="1.10.10.10">
    <property type="entry name" value="Winged helix-like DNA-binding domain superfamily/Winged helix DNA-binding domain"/>
    <property type="match status" value="1"/>
</dbReference>
<comment type="caution">
    <text evidence="3">The sequence shown here is derived from an EMBL/GenBank/DDBJ whole genome shotgun (WGS) entry which is preliminary data.</text>
</comment>
<evidence type="ECO:0000256" key="1">
    <source>
        <dbReference type="SAM" id="MobiDB-lite"/>
    </source>
</evidence>
<sequence>MMELANMISVPMALTAVIRLGVPAAIWAGGANAPLPAAALLPAGHPDPSVLECLLRLLASRGVFSEHTTPSSHARRYALTAVGRTLVRPAPPARPTPTTSSSTTRTRWSSPGRGSTTPFSTRPARSPSRAPTAACPPTRTTARTGRRTR</sequence>
<evidence type="ECO:0000313" key="3">
    <source>
        <dbReference type="EMBL" id="KAK1621339.1"/>
    </source>
</evidence>
<name>A0AAD8RJJ3_LOLMU</name>
<evidence type="ECO:0000259" key="2">
    <source>
        <dbReference type="Pfam" id="PF08100"/>
    </source>
</evidence>
<dbReference type="InterPro" id="IPR016461">
    <property type="entry name" value="COMT-like"/>
</dbReference>
<dbReference type="InterPro" id="IPR036390">
    <property type="entry name" value="WH_DNA-bd_sf"/>
</dbReference>
<evidence type="ECO:0000313" key="4">
    <source>
        <dbReference type="Proteomes" id="UP001231189"/>
    </source>
</evidence>